<name>A0A556MMZ1_9FLAO</name>
<dbReference type="CDD" id="cd09176">
    <property type="entry name" value="PLDc_unchar6"/>
    <property type="match status" value="1"/>
</dbReference>
<organism evidence="2 3">
    <name type="scientific">Fluviicola chungangensis</name>
    <dbReference type="NCBI Taxonomy" id="2597671"/>
    <lineage>
        <taxon>Bacteria</taxon>
        <taxon>Pseudomonadati</taxon>
        <taxon>Bacteroidota</taxon>
        <taxon>Flavobacteriia</taxon>
        <taxon>Flavobacteriales</taxon>
        <taxon>Crocinitomicaceae</taxon>
        <taxon>Fluviicola</taxon>
    </lineage>
</organism>
<dbReference type="EMBL" id="VLPL01000008">
    <property type="protein sequence ID" value="TSJ41276.1"/>
    <property type="molecule type" value="Genomic_DNA"/>
</dbReference>
<dbReference type="Proteomes" id="UP000316008">
    <property type="component" value="Unassembled WGS sequence"/>
</dbReference>
<dbReference type="InterPro" id="IPR059166">
    <property type="entry name" value="PLD-like_cat"/>
</dbReference>
<dbReference type="InterPro" id="IPR025202">
    <property type="entry name" value="PLD-like_dom"/>
</dbReference>
<dbReference type="Pfam" id="PF13091">
    <property type="entry name" value="PLDc_2"/>
    <property type="match status" value="1"/>
</dbReference>
<proteinExistence type="predicted"/>
<evidence type="ECO:0000259" key="1">
    <source>
        <dbReference type="Pfam" id="PF13091"/>
    </source>
</evidence>
<dbReference type="SUPFAM" id="SSF56024">
    <property type="entry name" value="Phospholipase D/nuclease"/>
    <property type="match status" value="1"/>
</dbReference>
<dbReference type="RefSeq" id="WP_144334087.1">
    <property type="nucleotide sequence ID" value="NZ_VLPL01000008.1"/>
</dbReference>
<dbReference type="Gene3D" id="3.30.870.10">
    <property type="entry name" value="Endonuclease Chain A"/>
    <property type="match status" value="1"/>
</dbReference>
<evidence type="ECO:0000313" key="3">
    <source>
        <dbReference type="Proteomes" id="UP000316008"/>
    </source>
</evidence>
<keyword evidence="3" id="KW-1185">Reference proteome</keyword>
<evidence type="ECO:0000313" key="2">
    <source>
        <dbReference type="EMBL" id="TSJ41276.1"/>
    </source>
</evidence>
<reference evidence="2 3" key="1">
    <citation type="submission" date="2019-07" db="EMBL/GenBank/DDBJ databases">
        <authorList>
            <person name="Huq M.A."/>
        </authorList>
    </citation>
    <scope>NUCLEOTIDE SEQUENCE [LARGE SCALE GENOMIC DNA]</scope>
    <source>
        <strain evidence="2 3">MAH-3</strain>
    </source>
</reference>
<accession>A0A556MMZ1</accession>
<feature type="domain" description="Phospholipase D-like" evidence="1">
    <location>
        <begin position="15"/>
        <end position="122"/>
    </location>
</feature>
<comment type="caution">
    <text evidence="2">The sequence shown here is derived from an EMBL/GenBank/DDBJ whole genome shotgun (WGS) entry which is preliminary data.</text>
</comment>
<dbReference type="AlphaFoldDB" id="A0A556MMZ1"/>
<gene>
    <name evidence="2" type="ORF">FO442_15305</name>
</gene>
<sequence>MAVFLDTQSISSEISQLIKGAQKSIVLISPYIQVSQTFKDKIVTISDNTKVKDFTLICRKDELKNTEFEWMKTIKNLTILEKENLHAKCYLNEQKAVICSMNLYKFSQENNVEMGILITKKDDPIAFKSLLQEIEIIKKSSSTKFQASVPELDYDGLAPIQKLHYKLIYELVEYRIENNKKKNKNHEILTSSELIKLACLKTPSTDSLTKLLSEEKLVEYHNQILSKFAYAKKFTIGSIKEVVERTGTESYPKVVFKLLNGKEMTLNCTENNRPKASNLVAVRINELWFNERIYLD</sequence>
<protein>
    <recommendedName>
        <fullName evidence="1">Phospholipase D-like domain-containing protein</fullName>
    </recommendedName>
</protein>
<dbReference type="OrthoDB" id="5500241at2"/>